<gene>
    <name evidence="1" type="ORF">PSON_ATCC_30995.1.T1240013</name>
</gene>
<evidence type="ECO:0000313" key="1">
    <source>
        <dbReference type="EMBL" id="CAD8119994.1"/>
    </source>
</evidence>
<evidence type="ECO:0000313" key="2">
    <source>
        <dbReference type="Proteomes" id="UP000692954"/>
    </source>
</evidence>
<sequence length="46" mass="5250">MKKIQEEKIYYLVASTTLLTSLIEDDIILGYECILGQLENSKLTQS</sequence>
<reference evidence="1" key="1">
    <citation type="submission" date="2021-01" db="EMBL/GenBank/DDBJ databases">
        <authorList>
            <consortium name="Genoscope - CEA"/>
            <person name="William W."/>
        </authorList>
    </citation>
    <scope>NUCLEOTIDE SEQUENCE</scope>
</reference>
<organism evidence="1 2">
    <name type="scientific">Paramecium sonneborni</name>
    <dbReference type="NCBI Taxonomy" id="65129"/>
    <lineage>
        <taxon>Eukaryota</taxon>
        <taxon>Sar</taxon>
        <taxon>Alveolata</taxon>
        <taxon>Ciliophora</taxon>
        <taxon>Intramacronucleata</taxon>
        <taxon>Oligohymenophorea</taxon>
        <taxon>Peniculida</taxon>
        <taxon>Parameciidae</taxon>
        <taxon>Paramecium</taxon>
    </lineage>
</organism>
<dbReference type="EMBL" id="CAJJDN010000124">
    <property type="protein sequence ID" value="CAD8119994.1"/>
    <property type="molecule type" value="Genomic_DNA"/>
</dbReference>
<proteinExistence type="predicted"/>
<accession>A0A8S1QYA6</accession>
<dbReference type="AlphaFoldDB" id="A0A8S1QYA6"/>
<dbReference type="Proteomes" id="UP000692954">
    <property type="component" value="Unassembled WGS sequence"/>
</dbReference>
<protein>
    <submittedName>
        <fullName evidence="1">Uncharacterized protein</fullName>
    </submittedName>
</protein>
<name>A0A8S1QYA6_9CILI</name>
<comment type="caution">
    <text evidence="1">The sequence shown here is derived from an EMBL/GenBank/DDBJ whole genome shotgun (WGS) entry which is preliminary data.</text>
</comment>
<keyword evidence="2" id="KW-1185">Reference proteome</keyword>